<keyword evidence="3" id="KW-0963">Cytoplasm</keyword>
<protein>
    <submittedName>
        <fullName evidence="6">Eukaryotic peptide chain release factor subunit 1-3</fullName>
    </submittedName>
</protein>
<dbReference type="Proteomes" id="UP000187609">
    <property type="component" value="Unassembled WGS sequence"/>
</dbReference>
<dbReference type="EMBL" id="MJEQ01037193">
    <property type="protein sequence ID" value="OIS97266.1"/>
    <property type="molecule type" value="Genomic_DNA"/>
</dbReference>
<evidence type="ECO:0000256" key="4">
    <source>
        <dbReference type="ARBA" id="ARBA00022917"/>
    </source>
</evidence>
<dbReference type="PANTHER" id="PTHR10113">
    <property type="entry name" value="PEPTIDE CHAIN RELEASE FACTOR SUBUNIT 1"/>
    <property type="match status" value="1"/>
</dbReference>
<dbReference type="InterPro" id="IPR004403">
    <property type="entry name" value="Peptide_chain-rel_eRF1/aRF1"/>
</dbReference>
<dbReference type="GO" id="GO:0005737">
    <property type="term" value="C:cytoplasm"/>
    <property type="evidence" value="ECO:0007669"/>
    <property type="project" value="UniProtKB-SubCell"/>
</dbReference>
<dbReference type="SMR" id="A0A1J6IE90"/>
<comment type="subcellular location">
    <subcellularLocation>
        <location evidence="1">Cytoplasm</location>
    </subcellularLocation>
</comment>
<dbReference type="InterPro" id="IPR029064">
    <property type="entry name" value="Ribosomal_eL30-like_sf"/>
</dbReference>
<evidence type="ECO:0000256" key="3">
    <source>
        <dbReference type="ARBA" id="ARBA00022490"/>
    </source>
</evidence>
<gene>
    <name evidence="6" type="primary">ERF1-3_1</name>
    <name evidence="6" type="ORF">A4A49_23728</name>
</gene>
<evidence type="ECO:0000256" key="1">
    <source>
        <dbReference type="ARBA" id="ARBA00004496"/>
    </source>
</evidence>
<dbReference type="Gene3D" id="3.30.1330.30">
    <property type="match status" value="2"/>
</dbReference>
<keyword evidence="4" id="KW-0648">Protein biosynthesis</keyword>
<comment type="caution">
    <text evidence="6">The sequence shown here is derived from an EMBL/GenBank/DDBJ whole genome shotgun (WGS) entry which is preliminary data.</text>
</comment>
<dbReference type="Gramene" id="OIS97266">
    <property type="protein sequence ID" value="OIS97266"/>
    <property type="gene ID" value="A4A49_23728"/>
</dbReference>
<proteinExistence type="inferred from homology"/>
<reference evidence="6" key="1">
    <citation type="submission" date="2016-11" db="EMBL/GenBank/DDBJ databases">
        <title>The genome of Nicotiana attenuata.</title>
        <authorList>
            <person name="Xu S."/>
            <person name="Brockmoeller T."/>
            <person name="Gaquerel E."/>
            <person name="Navarro A."/>
            <person name="Kuhl H."/>
            <person name="Gase K."/>
            <person name="Ling Z."/>
            <person name="Zhou W."/>
            <person name="Kreitzer C."/>
            <person name="Stanke M."/>
            <person name="Tang H."/>
            <person name="Lyons E."/>
            <person name="Pandey P."/>
            <person name="Pandey S.P."/>
            <person name="Timmermann B."/>
            <person name="Baldwin I.T."/>
        </authorList>
    </citation>
    <scope>NUCLEOTIDE SEQUENCE [LARGE SCALE GENOMIC DNA]</scope>
    <source>
        <strain evidence="6">UT</strain>
    </source>
</reference>
<name>A0A1J6IE90_NICAT</name>
<accession>A0A1J6IE90</accession>
<dbReference type="GO" id="GO:0003747">
    <property type="term" value="F:translation release factor activity"/>
    <property type="evidence" value="ECO:0007669"/>
    <property type="project" value="InterPro"/>
</dbReference>
<dbReference type="FunFam" id="3.30.1330.30:FF:000006">
    <property type="entry name" value="Peptide chain release factor subunit 1"/>
    <property type="match status" value="2"/>
</dbReference>
<evidence type="ECO:0000313" key="6">
    <source>
        <dbReference type="EMBL" id="OIS97266.1"/>
    </source>
</evidence>
<sequence length="416" mass="46971">MILSLLGRLTRLYIFVITSSIQNPLTNVKFMHEIDIIVKYFEEISQDTGKYVVGVDDTMQVLDTGAIETIIVWENLDVTRYVLKNSSTGETIIKHLNKEQDADESNFREPTTNGELEIMDKMPLLEWLANEYRKFGCSLEFVTNKSQEGSQFCRGFGGIGAILRYKLDVRAFDDVSDDAHFHLTNAGAAVEQEASTGAQRLAPGLAAHVLSGLLRALQMDDLHHEETKSRVISSRLSEKFEGAIKLSAEPLTNVKFMHEIDIIGKYFEEISQDTGKYVVGVDDTMQVLDTGAIETIIVWENLDITRYVLKYSSTGETIIKHLNKEQDADESNFREPTTNGELEIIDKMPLLEWLANEYRKFGCSLEFVTNKSQEGSQFCRGFGGIGAILRYKLDVRAFDDVSDDGEVYEEVYVDSE</sequence>
<dbReference type="AlphaFoldDB" id="A0A1J6IE90"/>
<comment type="similarity">
    <text evidence="2">Belongs to the eukaryotic release factor 1 family.</text>
</comment>
<dbReference type="Pfam" id="PF03465">
    <property type="entry name" value="eRF1_3"/>
    <property type="match status" value="2"/>
</dbReference>
<organism evidence="6 7">
    <name type="scientific">Nicotiana attenuata</name>
    <name type="common">Coyote tobacco</name>
    <dbReference type="NCBI Taxonomy" id="49451"/>
    <lineage>
        <taxon>Eukaryota</taxon>
        <taxon>Viridiplantae</taxon>
        <taxon>Streptophyta</taxon>
        <taxon>Embryophyta</taxon>
        <taxon>Tracheophyta</taxon>
        <taxon>Spermatophyta</taxon>
        <taxon>Magnoliopsida</taxon>
        <taxon>eudicotyledons</taxon>
        <taxon>Gunneridae</taxon>
        <taxon>Pentapetalae</taxon>
        <taxon>asterids</taxon>
        <taxon>lamiids</taxon>
        <taxon>Solanales</taxon>
        <taxon>Solanaceae</taxon>
        <taxon>Nicotianoideae</taxon>
        <taxon>Nicotianeae</taxon>
        <taxon>Nicotiana</taxon>
    </lineage>
</organism>
<dbReference type="InterPro" id="IPR005142">
    <property type="entry name" value="eRF1_3"/>
</dbReference>
<feature type="domain" description="eRF1" evidence="5">
    <location>
        <begin position="30"/>
        <end position="167"/>
    </location>
</feature>
<evidence type="ECO:0000256" key="2">
    <source>
        <dbReference type="ARBA" id="ARBA00005326"/>
    </source>
</evidence>
<dbReference type="SUPFAM" id="SSF55315">
    <property type="entry name" value="L30e-like"/>
    <property type="match status" value="2"/>
</dbReference>
<dbReference type="STRING" id="49451.A0A1J6IE90"/>
<evidence type="ECO:0000313" key="7">
    <source>
        <dbReference type="Proteomes" id="UP000187609"/>
    </source>
</evidence>
<evidence type="ECO:0000259" key="5">
    <source>
        <dbReference type="Pfam" id="PF03465"/>
    </source>
</evidence>
<keyword evidence="7" id="KW-1185">Reference proteome</keyword>
<feature type="domain" description="eRF1" evidence="5">
    <location>
        <begin position="256"/>
        <end position="393"/>
    </location>
</feature>